<protein>
    <recommendedName>
        <fullName evidence="1">Amidohydrolase-related domain-containing protein</fullName>
    </recommendedName>
</protein>
<dbReference type="Pfam" id="PF01979">
    <property type="entry name" value="Amidohydro_1"/>
    <property type="match status" value="1"/>
</dbReference>
<dbReference type="Gene3D" id="1.20.58.520">
    <property type="entry name" value="Amidohydrolase"/>
    <property type="match status" value="1"/>
</dbReference>
<dbReference type="SUPFAM" id="SSF51338">
    <property type="entry name" value="Composite domain of metallo-dependent hydrolases"/>
    <property type="match status" value="1"/>
</dbReference>
<evidence type="ECO:0000259" key="1">
    <source>
        <dbReference type="Pfam" id="PF01979"/>
    </source>
</evidence>
<dbReference type="Gene3D" id="3.30.110.90">
    <property type="entry name" value="Amidohydrolase"/>
    <property type="match status" value="1"/>
</dbReference>
<proteinExistence type="predicted"/>
<dbReference type="GeneID" id="81380648"/>
<sequence>MPATLISNVRIFDGVSVISESGHVLIESSLISKVSLRDSLSVSENCIVIDGTGCTLLPGLIDAHTHVYRDVELLETSIKYGVTTVLDLHNEPEWFKEISDLTRQRNDISDVKSCGFGATIKDGWPAAIVKLVSQEPNVEERISRWPNLTDKNSIQEFIARNRAAGASFTKLMQEDGHTLSLPFPTRPVPTPSVDLQREIVNTSHEFGMLTVAHALTNHSTLSVLKAGVDGLAHASIEPINEEIIQAFKKNNAFLIPTLAVHASCSGEEQESREKFSAHLEGTAKEHLLGCLRITRKEFSIKSVYEQVYTLKDAGIDILCGTDTSGELVGTRAGASVHHELWMYVNRCRFTPEEALQSATSKIAGRFKLSDRGKIEEGRLADLLLVSGNPVQSIDTIADIRGVWRNGEMLA</sequence>
<dbReference type="Proteomes" id="UP001147733">
    <property type="component" value="Unassembled WGS sequence"/>
</dbReference>
<dbReference type="PANTHER" id="PTHR43135">
    <property type="entry name" value="ALPHA-D-RIBOSE 1-METHYLPHOSPHONATE 5-TRIPHOSPHATE DIPHOSPHATASE"/>
    <property type="match status" value="1"/>
</dbReference>
<dbReference type="GO" id="GO:0016810">
    <property type="term" value="F:hydrolase activity, acting on carbon-nitrogen (but not peptide) bonds"/>
    <property type="evidence" value="ECO:0007669"/>
    <property type="project" value="InterPro"/>
</dbReference>
<name>A0A9W9TTM8_PENCI</name>
<evidence type="ECO:0000313" key="3">
    <source>
        <dbReference type="Proteomes" id="UP001147733"/>
    </source>
</evidence>
<organism evidence="2 3">
    <name type="scientific">Penicillium citrinum</name>
    <dbReference type="NCBI Taxonomy" id="5077"/>
    <lineage>
        <taxon>Eukaryota</taxon>
        <taxon>Fungi</taxon>
        <taxon>Dikarya</taxon>
        <taxon>Ascomycota</taxon>
        <taxon>Pezizomycotina</taxon>
        <taxon>Eurotiomycetes</taxon>
        <taxon>Eurotiomycetidae</taxon>
        <taxon>Eurotiales</taxon>
        <taxon>Aspergillaceae</taxon>
        <taxon>Penicillium</taxon>
    </lineage>
</organism>
<feature type="domain" description="Amidohydrolase-related" evidence="1">
    <location>
        <begin position="55"/>
        <end position="407"/>
    </location>
</feature>
<dbReference type="InterPro" id="IPR032466">
    <property type="entry name" value="Metal_Hydrolase"/>
</dbReference>
<keyword evidence="3" id="KW-1185">Reference proteome</keyword>
<dbReference type="OrthoDB" id="5595695at2759"/>
<dbReference type="Gene3D" id="2.30.40.10">
    <property type="entry name" value="Urease, subunit C, domain 1"/>
    <property type="match status" value="1"/>
</dbReference>
<dbReference type="RefSeq" id="XP_056503975.1">
    <property type="nucleotide sequence ID" value="XM_056641481.1"/>
</dbReference>
<comment type="caution">
    <text evidence="2">The sequence shown here is derived from an EMBL/GenBank/DDBJ whole genome shotgun (WGS) entry which is preliminary data.</text>
</comment>
<evidence type="ECO:0000313" key="2">
    <source>
        <dbReference type="EMBL" id="KAJ5240970.1"/>
    </source>
</evidence>
<dbReference type="InterPro" id="IPR011059">
    <property type="entry name" value="Metal-dep_hydrolase_composite"/>
</dbReference>
<reference evidence="2" key="1">
    <citation type="submission" date="2022-11" db="EMBL/GenBank/DDBJ databases">
        <authorList>
            <person name="Petersen C."/>
        </authorList>
    </citation>
    <scope>NUCLEOTIDE SEQUENCE</scope>
    <source>
        <strain evidence="2">IBT 23319</strain>
    </source>
</reference>
<dbReference type="SUPFAM" id="SSF51556">
    <property type="entry name" value="Metallo-dependent hydrolases"/>
    <property type="match status" value="1"/>
</dbReference>
<dbReference type="Gene3D" id="3.40.50.10910">
    <property type="entry name" value="Amidohydrolase"/>
    <property type="match status" value="1"/>
</dbReference>
<dbReference type="InterPro" id="IPR051781">
    <property type="entry name" value="Metallo-dep_Hydrolase"/>
</dbReference>
<dbReference type="EMBL" id="JAPQKT010000002">
    <property type="protein sequence ID" value="KAJ5240970.1"/>
    <property type="molecule type" value="Genomic_DNA"/>
</dbReference>
<dbReference type="AlphaFoldDB" id="A0A9W9TTM8"/>
<dbReference type="PANTHER" id="PTHR43135:SF3">
    <property type="entry name" value="ALPHA-D-RIBOSE 1-METHYLPHOSPHONATE 5-TRIPHOSPHATE DIPHOSPHATASE"/>
    <property type="match status" value="1"/>
</dbReference>
<dbReference type="InterPro" id="IPR006680">
    <property type="entry name" value="Amidohydro-rel"/>
</dbReference>
<gene>
    <name evidence="2" type="ORF">N7469_002561</name>
</gene>
<accession>A0A9W9TTM8</accession>
<reference evidence="2" key="2">
    <citation type="journal article" date="2023" name="IMA Fungus">
        <title>Comparative genomic study of the Penicillium genus elucidates a diverse pangenome and 15 lateral gene transfer events.</title>
        <authorList>
            <person name="Petersen C."/>
            <person name="Sorensen T."/>
            <person name="Nielsen M.R."/>
            <person name="Sondergaard T.E."/>
            <person name="Sorensen J.L."/>
            <person name="Fitzpatrick D.A."/>
            <person name="Frisvad J.C."/>
            <person name="Nielsen K.L."/>
        </authorList>
    </citation>
    <scope>NUCLEOTIDE SEQUENCE</scope>
    <source>
        <strain evidence="2">IBT 23319</strain>
    </source>
</reference>